<dbReference type="PROSITE" id="PS50801">
    <property type="entry name" value="STAS"/>
    <property type="match status" value="1"/>
</dbReference>
<dbReference type="EMBL" id="JBHXCV010000004">
    <property type="protein sequence ID" value="MFD6793495.1"/>
    <property type="molecule type" value="Genomic_DNA"/>
</dbReference>
<keyword evidence="4" id="KW-1185">Reference proteome</keyword>
<evidence type="ECO:0000256" key="1">
    <source>
        <dbReference type="SAM" id="MobiDB-lite"/>
    </source>
</evidence>
<dbReference type="PANTHER" id="PTHR33495">
    <property type="entry name" value="ANTI-SIGMA FACTOR ANTAGONIST TM_1081-RELATED-RELATED"/>
    <property type="match status" value="1"/>
</dbReference>
<dbReference type="SUPFAM" id="SSF52091">
    <property type="entry name" value="SpoIIaa-like"/>
    <property type="match status" value="1"/>
</dbReference>
<protein>
    <submittedName>
        <fullName evidence="3">STAS domain-containing protein</fullName>
    </submittedName>
</protein>
<dbReference type="Gene3D" id="3.30.750.24">
    <property type="entry name" value="STAS domain"/>
    <property type="match status" value="1"/>
</dbReference>
<organism evidence="3 4">
    <name type="scientific">Prauserella salsuginis</name>
    <dbReference type="NCBI Taxonomy" id="387889"/>
    <lineage>
        <taxon>Bacteria</taxon>
        <taxon>Bacillati</taxon>
        <taxon>Actinomycetota</taxon>
        <taxon>Actinomycetes</taxon>
        <taxon>Pseudonocardiales</taxon>
        <taxon>Pseudonocardiaceae</taxon>
        <taxon>Prauserella</taxon>
        <taxon>Prauserella salsuginis group</taxon>
    </lineage>
</organism>
<dbReference type="Proteomes" id="UP001598673">
    <property type="component" value="Unassembled WGS sequence"/>
</dbReference>
<feature type="domain" description="STAS" evidence="2">
    <location>
        <begin position="127"/>
        <end position="235"/>
    </location>
</feature>
<comment type="caution">
    <text evidence="3">The sequence shown here is derived from an EMBL/GenBank/DDBJ whole genome shotgun (WGS) entry which is preliminary data.</text>
</comment>
<proteinExistence type="predicted"/>
<dbReference type="InterPro" id="IPR036513">
    <property type="entry name" value="STAS_dom_sf"/>
</dbReference>
<accession>A0ABW6G2R3</accession>
<reference evidence="3 4" key="1">
    <citation type="submission" date="2024-09" db="EMBL/GenBank/DDBJ databases">
        <title>The Natural Products Discovery Center: Release of the First 8490 Sequenced Strains for Exploring Actinobacteria Biosynthetic Diversity.</title>
        <authorList>
            <person name="Kalkreuter E."/>
            <person name="Kautsar S.A."/>
            <person name="Yang D."/>
            <person name="Bader C.D."/>
            <person name="Teijaro C.N."/>
            <person name="Fluegel L."/>
            <person name="Davis C.M."/>
            <person name="Simpson J.R."/>
            <person name="Lauterbach L."/>
            <person name="Steele A.D."/>
            <person name="Gui C."/>
            <person name="Meng S."/>
            <person name="Li G."/>
            <person name="Viehrig K."/>
            <person name="Ye F."/>
            <person name="Su P."/>
            <person name="Kiefer A.F."/>
            <person name="Nichols A."/>
            <person name="Cepeda A.J."/>
            <person name="Yan W."/>
            <person name="Fan B."/>
            <person name="Jiang Y."/>
            <person name="Adhikari A."/>
            <person name="Zheng C.-J."/>
            <person name="Schuster L."/>
            <person name="Cowan T.M."/>
            <person name="Smanski M.J."/>
            <person name="Chevrette M.G."/>
            <person name="De Carvalho L.P.S."/>
            <person name="Shen B."/>
        </authorList>
    </citation>
    <scope>NUCLEOTIDE SEQUENCE [LARGE SCALE GENOMIC DNA]</scope>
    <source>
        <strain evidence="3 4">NPDC060353</strain>
    </source>
</reference>
<feature type="region of interest" description="Disordered" evidence="1">
    <location>
        <begin position="1"/>
        <end position="54"/>
    </location>
</feature>
<dbReference type="CDD" id="cd07043">
    <property type="entry name" value="STAS_anti-anti-sigma_factors"/>
    <property type="match status" value="1"/>
</dbReference>
<sequence>MPSPTSVPGTAPARDRRPGSPTIRQTHGPANPRSGSLAARRASRPGTQWRESRSYRRAAISVRFTPGAQPAIAPLHLPPHHPGPRWYRTSPKGSGMCASFPFTQRALSRSPHPSRSGAGEAAGDSLLRWDIRSHGHLVVATVDGELDLATAPSLADGLSPGVTAGSHVVLDVARLTFCGAAGLNLFVTLHHHAELTGGSLRLAGPTAALRRVLVQVGLDDVLLTAPDVTSATTLAGGRRNPASLGASMRAHSRGGPTR</sequence>
<dbReference type="RefSeq" id="WP_372508611.1">
    <property type="nucleotide sequence ID" value="NZ_JANBBF010000013.1"/>
</dbReference>
<name>A0ABW6G2R3_9PSEU</name>
<feature type="region of interest" description="Disordered" evidence="1">
    <location>
        <begin position="233"/>
        <end position="258"/>
    </location>
</feature>
<dbReference type="InterPro" id="IPR002645">
    <property type="entry name" value="STAS_dom"/>
</dbReference>
<evidence type="ECO:0000313" key="3">
    <source>
        <dbReference type="EMBL" id="MFD6793495.1"/>
    </source>
</evidence>
<evidence type="ECO:0000313" key="4">
    <source>
        <dbReference type="Proteomes" id="UP001598673"/>
    </source>
</evidence>
<dbReference type="Pfam" id="PF01740">
    <property type="entry name" value="STAS"/>
    <property type="match status" value="1"/>
</dbReference>
<dbReference type="PANTHER" id="PTHR33495:SF2">
    <property type="entry name" value="ANTI-SIGMA FACTOR ANTAGONIST TM_1081-RELATED"/>
    <property type="match status" value="1"/>
</dbReference>
<evidence type="ECO:0000259" key="2">
    <source>
        <dbReference type="PROSITE" id="PS50801"/>
    </source>
</evidence>
<gene>
    <name evidence="3" type="ORF">ACFWGY_09185</name>
</gene>